<gene>
    <name evidence="6" type="ORF">TPAR_02947</name>
</gene>
<keyword evidence="7" id="KW-1185">Reference proteome</keyword>
<dbReference type="GO" id="GO:0005351">
    <property type="term" value="F:carbohydrate:proton symporter activity"/>
    <property type="evidence" value="ECO:0007669"/>
    <property type="project" value="TreeGrafter"/>
</dbReference>
<protein>
    <submittedName>
        <fullName evidence="6">MFS sugar transporter</fullName>
    </submittedName>
</protein>
<keyword evidence="6" id="KW-0813">Transport</keyword>
<comment type="caution">
    <text evidence="6">The sequence shown here is derived from an EMBL/GenBank/DDBJ whole genome shotgun (WGS) entry which is preliminary data.</text>
</comment>
<dbReference type="InterPro" id="IPR005828">
    <property type="entry name" value="MFS_sugar_transport-like"/>
</dbReference>
<dbReference type="InterPro" id="IPR036259">
    <property type="entry name" value="MFS_trans_sf"/>
</dbReference>
<dbReference type="Gene3D" id="1.20.1250.20">
    <property type="entry name" value="MFS general substrate transporter like domains"/>
    <property type="match status" value="1"/>
</dbReference>
<name>A0A2S4L359_9HYPO</name>
<keyword evidence="2 5" id="KW-0812">Transmembrane</keyword>
<sequence>MCLCISEIFPTEIRPSDMGFSLLGQFATTIVLLQTAPMGINQAGWKYYLAIVAWCIAFIPIAYLFFPETAGLSFEEIPARFGDDVAVRVNDGRAAHGARRVPAEPGRHVP</sequence>
<evidence type="ECO:0000313" key="7">
    <source>
        <dbReference type="Proteomes" id="UP000237481"/>
    </source>
</evidence>
<evidence type="ECO:0000256" key="1">
    <source>
        <dbReference type="ARBA" id="ARBA00004141"/>
    </source>
</evidence>
<evidence type="ECO:0000256" key="4">
    <source>
        <dbReference type="ARBA" id="ARBA00023136"/>
    </source>
</evidence>
<dbReference type="Pfam" id="PF00083">
    <property type="entry name" value="Sugar_tr"/>
    <property type="match status" value="1"/>
</dbReference>
<keyword evidence="4 5" id="KW-0472">Membrane</keyword>
<evidence type="ECO:0000256" key="2">
    <source>
        <dbReference type="ARBA" id="ARBA00022692"/>
    </source>
</evidence>
<comment type="subcellular location">
    <subcellularLocation>
        <location evidence="1">Membrane</location>
        <topology evidence="1">Multi-pass membrane protein</topology>
    </subcellularLocation>
</comment>
<evidence type="ECO:0000313" key="6">
    <source>
        <dbReference type="EMBL" id="POR36855.1"/>
    </source>
</evidence>
<dbReference type="GO" id="GO:0016020">
    <property type="term" value="C:membrane"/>
    <property type="evidence" value="ECO:0007669"/>
    <property type="project" value="UniProtKB-SubCell"/>
</dbReference>
<keyword evidence="3 5" id="KW-1133">Transmembrane helix</keyword>
<organism evidence="6 7">
    <name type="scientific">Tolypocladium paradoxum</name>
    <dbReference type="NCBI Taxonomy" id="94208"/>
    <lineage>
        <taxon>Eukaryota</taxon>
        <taxon>Fungi</taxon>
        <taxon>Dikarya</taxon>
        <taxon>Ascomycota</taxon>
        <taxon>Pezizomycotina</taxon>
        <taxon>Sordariomycetes</taxon>
        <taxon>Hypocreomycetidae</taxon>
        <taxon>Hypocreales</taxon>
        <taxon>Ophiocordycipitaceae</taxon>
        <taxon>Tolypocladium</taxon>
    </lineage>
</organism>
<accession>A0A2S4L359</accession>
<keyword evidence="6" id="KW-0762">Sugar transport</keyword>
<evidence type="ECO:0000256" key="3">
    <source>
        <dbReference type="ARBA" id="ARBA00022989"/>
    </source>
</evidence>
<dbReference type="InterPro" id="IPR050360">
    <property type="entry name" value="MFS_Sugar_Transporters"/>
</dbReference>
<dbReference type="SUPFAM" id="SSF103473">
    <property type="entry name" value="MFS general substrate transporter"/>
    <property type="match status" value="1"/>
</dbReference>
<dbReference type="Proteomes" id="UP000237481">
    <property type="component" value="Unassembled WGS sequence"/>
</dbReference>
<reference evidence="6 7" key="1">
    <citation type="submission" date="2018-01" db="EMBL/GenBank/DDBJ databases">
        <title>Harnessing the power of phylogenomics to disentangle the directionality and signatures of interkingdom host jumping in the parasitic fungal genus Tolypocladium.</title>
        <authorList>
            <person name="Quandt C.A."/>
            <person name="Patterson W."/>
            <person name="Spatafora J.W."/>
        </authorList>
    </citation>
    <scope>NUCLEOTIDE SEQUENCE [LARGE SCALE GENOMIC DNA]</scope>
    <source>
        <strain evidence="6 7">NRBC 100945</strain>
    </source>
</reference>
<dbReference type="PANTHER" id="PTHR48022:SF38">
    <property type="entry name" value="MAJOR FACILITATOR SUPERFAMILY (MFS) PROFILE DOMAIN-CONTAINING PROTEIN-RELATED"/>
    <property type="match status" value="1"/>
</dbReference>
<dbReference type="PANTHER" id="PTHR48022">
    <property type="entry name" value="PLASTIDIC GLUCOSE TRANSPORTER 4"/>
    <property type="match status" value="1"/>
</dbReference>
<feature type="transmembrane region" description="Helical" evidence="5">
    <location>
        <begin position="47"/>
        <end position="66"/>
    </location>
</feature>
<dbReference type="AlphaFoldDB" id="A0A2S4L359"/>
<dbReference type="OrthoDB" id="6612291at2759"/>
<dbReference type="EMBL" id="PKSG01000295">
    <property type="protein sequence ID" value="POR36855.1"/>
    <property type="molecule type" value="Genomic_DNA"/>
</dbReference>
<proteinExistence type="predicted"/>
<evidence type="ECO:0000256" key="5">
    <source>
        <dbReference type="SAM" id="Phobius"/>
    </source>
</evidence>